<dbReference type="GO" id="GO:0006047">
    <property type="term" value="P:UDP-N-acetylglucosamine metabolic process"/>
    <property type="evidence" value="ECO:0007669"/>
    <property type="project" value="TreeGrafter"/>
</dbReference>
<feature type="active site" description="Nucleophile; for GATase activity" evidence="8">
    <location>
        <position position="2"/>
    </location>
</feature>
<evidence type="ECO:0000313" key="12">
    <source>
        <dbReference type="Proteomes" id="UP000252107"/>
    </source>
</evidence>
<evidence type="ECO:0000256" key="6">
    <source>
        <dbReference type="ARBA" id="ARBA00022737"/>
    </source>
</evidence>
<keyword evidence="8" id="KW-0963">Cytoplasm</keyword>
<dbReference type="Pfam" id="PF13522">
    <property type="entry name" value="GATase_6"/>
    <property type="match status" value="1"/>
</dbReference>
<dbReference type="Gene3D" id="3.60.20.10">
    <property type="entry name" value="Glutamine Phosphoribosylpyrophosphate, subunit 1, domain 1"/>
    <property type="match status" value="1"/>
</dbReference>
<comment type="subcellular location">
    <subcellularLocation>
        <location evidence="8">Cytoplasm</location>
    </subcellularLocation>
</comment>
<keyword evidence="7" id="KW-0315">Glutamine amidotransferase</keyword>
<dbReference type="InterPro" id="IPR035490">
    <property type="entry name" value="GlmS/FrlB_SIS"/>
</dbReference>
<feature type="active site" description="For Fru-6P isomerization activity" evidence="8">
    <location>
        <position position="656"/>
    </location>
</feature>
<accession>A0A367RRH7</accession>
<dbReference type="GO" id="GO:0046349">
    <property type="term" value="P:amino sugar biosynthetic process"/>
    <property type="evidence" value="ECO:0007669"/>
    <property type="project" value="UniProtKB-ARBA"/>
</dbReference>
<feature type="domain" description="SIS" evidence="10">
    <location>
        <begin position="328"/>
        <end position="476"/>
    </location>
</feature>
<evidence type="ECO:0000256" key="3">
    <source>
        <dbReference type="ARBA" id="ARBA00016090"/>
    </source>
</evidence>
<dbReference type="CDD" id="cd05009">
    <property type="entry name" value="SIS_GlmS_GlmD_2"/>
    <property type="match status" value="1"/>
</dbReference>
<dbReference type="EMBL" id="LXQD01000076">
    <property type="protein sequence ID" value="RCJ39176.1"/>
    <property type="molecule type" value="Genomic_DNA"/>
</dbReference>
<dbReference type="GO" id="GO:0005975">
    <property type="term" value="P:carbohydrate metabolic process"/>
    <property type="evidence" value="ECO:0007669"/>
    <property type="project" value="UniProtKB-UniRule"/>
</dbReference>
<dbReference type="AlphaFoldDB" id="A0A367RRH7"/>
<evidence type="ECO:0000256" key="1">
    <source>
        <dbReference type="ARBA" id="ARBA00001031"/>
    </source>
</evidence>
<reference evidence="11" key="1">
    <citation type="submission" date="2016-04" db="EMBL/GenBank/DDBJ databases">
        <authorList>
            <person name="Tabuchi Yagui T.R."/>
        </authorList>
    </citation>
    <scope>NUCLEOTIDE SEQUENCE [LARGE SCALE GENOMIC DNA]</scope>
    <source>
        <strain evidence="11">NIES-26</strain>
    </source>
</reference>
<dbReference type="PROSITE" id="PS51278">
    <property type="entry name" value="GATASE_TYPE_2"/>
    <property type="match status" value="1"/>
</dbReference>
<dbReference type="FunFam" id="3.40.50.10490:FF:000002">
    <property type="entry name" value="Glutamine--fructose-6-phosphate aminotransferase [isomerizing]"/>
    <property type="match status" value="1"/>
</dbReference>
<name>A0A367RRH7_9NOSO</name>
<dbReference type="InterPro" id="IPR001347">
    <property type="entry name" value="SIS_dom"/>
</dbReference>
<dbReference type="PANTHER" id="PTHR10937:SF0">
    <property type="entry name" value="GLUTAMINE--FRUCTOSE-6-PHOSPHATE TRANSAMINASE (ISOMERIZING)"/>
    <property type="match status" value="1"/>
</dbReference>
<dbReference type="CDD" id="cd00714">
    <property type="entry name" value="GFAT"/>
    <property type="match status" value="1"/>
</dbReference>
<dbReference type="GO" id="GO:0097367">
    <property type="term" value="F:carbohydrate derivative binding"/>
    <property type="evidence" value="ECO:0007669"/>
    <property type="project" value="InterPro"/>
</dbReference>
<proteinExistence type="inferred from homology"/>
<dbReference type="EC" id="2.6.1.16" evidence="2 8"/>
<evidence type="ECO:0000259" key="9">
    <source>
        <dbReference type="PROSITE" id="PS51278"/>
    </source>
</evidence>
<evidence type="ECO:0000256" key="8">
    <source>
        <dbReference type="HAMAP-Rule" id="MF_00164"/>
    </source>
</evidence>
<dbReference type="InterPro" id="IPR005855">
    <property type="entry name" value="GFAT"/>
</dbReference>
<feature type="initiator methionine" description="Removed" evidence="8">
    <location>
        <position position="1"/>
    </location>
</feature>
<keyword evidence="12" id="KW-1185">Reference proteome</keyword>
<dbReference type="InterPro" id="IPR047084">
    <property type="entry name" value="GFAT_N"/>
</dbReference>
<dbReference type="NCBIfam" id="NF001484">
    <property type="entry name" value="PRK00331.1"/>
    <property type="match status" value="1"/>
</dbReference>
<dbReference type="InterPro" id="IPR046348">
    <property type="entry name" value="SIS_dom_sf"/>
</dbReference>
<gene>
    <name evidence="8" type="primary">glmS</name>
    <name evidence="11" type="ORF">A6770_12090</name>
</gene>
<dbReference type="NCBIfam" id="TIGR01135">
    <property type="entry name" value="glmS"/>
    <property type="match status" value="1"/>
</dbReference>
<dbReference type="InterPro" id="IPR035466">
    <property type="entry name" value="GlmS/AgaS_SIS"/>
</dbReference>
<dbReference type="SUPFAM" id="SSF53697">
    <property type="entry name" value="SIS domain"/>
    <property type="match status" value="1"/>
</dbReference>
<dbReference type="GO" id="GO:0005829">
    <property type="term" value="C:cytosol"/>
    <property type="evidence" value="ECO:0007669"/>
    <property type="project" value="TreeGrafter"/>
</dbReference>
<dbReference type="FunFam" id="3.40.50.10490:FF:000001">
    <property type="entry name" value="Glutamine--fructose-6-phosphate aminotransferase [isomerizing]"/>
    <property type="match status" value="1"/>
</dbReference>
<protein>
    <recommendedName>
        <fullName evidence="3 8">Glutamine--fructose-6-phosphate aminotransferase [isomerizing]</fullName>
        <ecNumber evidence="2 8">2.6.1.16</ecNumber>
    </recommendedName>
    <alternativeName>
        <fullName evidence="8">D-fructose-6-phosphate amidotransferase</fullName>
    </alternativeName>
    <alternativeName>
        <fullName evidence="8">GFAT</fullName>
    </alternativeName>
    <alternativeName>
        <fullName evidence="8">Glucosamine-6-phosphate synthase</fullName>
    </alternativeName>
    <alternativeName>
        <fullName evidence="8">Hexosephosphate aminotransferase</fullName>
    </alternativeName>
    <alternativeName>
        <fullName evidence="8">L-glutamine--D-fructose-6-phosphate amidotransferase</fullName>
    </alternativeName>
</protein>
<dbReference type="InterPro" id="IPR017932">
    <property type="entry name" value="GATase_2_dom"/>
</dbReference>
<evidence type="ECO:0000256" key="5">
    <source>
        <dbReference type="ARBA" id="ARBA00022679"/>
    </source>
</evidence>
<keyword evidence="6" id="KW-0677">Repeat</keyword>
<dbReference type="GO" id="GO:0004360">
    <property type="term" value="F:glutamine-fructose-6-phosphate transaminase (isomerizing) activity"/>
    <property type="evidence" value="ECO:0007669"/>
    <property type="project" value="UniProtKB-UniRule"/>
</dbReference>
<dbReference type="GO" id="GO:0006487">
    <property type="term" value="P:protein N-linked glycosylation"/>
    <property type="evidence" value="ECO:0007669"/>
    <property type="project" value="TreeGrafter"/>
</dbReference>
<dbReference type="PANTHER" id="PTHR10937">
    <property type="entry name" value="GLUCOSAMINE--FRUCTOSE-6-PHOSPHATE AMINOTRANSFERASE, ISOMERIZING"/>
    <property type="match status" value="1"/>
</dbReference>
<keyword evidence="5 8" id="KW-0808">Transferase</keyword>
<dbReference type="CDD" id="cd05008">
    <property type="entry name" value="SIS_GlmS_GlmD_1"/>
    <property type="match status" value="1"/>
</dbReference>
<evidence type="ECO:0000259" key="10">
    <source>
        <dbReference type="PROSITE" id="PS51464"/>
    </source>
</evidence>
<comment type="caution">
    <text evidence="11">The sequence shown here is derived from an EMBL/GenBank/DDBJ whole genome shotgun (WGS) entry which is preliminary data.</text>
</comment>
<sequence length="661" mass="72597">MCGIVGYIGTQAATEILLAGLEKLEYRGYDSAGIATVWEGEVHCVRAKGKLHNLRSKLEQIETPAQIGIGHTRWATHGKPEEYNAHPHMDTAMRIAVVQNGIVENYRELREELKQKGHQFRSETDTEVIPHLIAEFLKNPPSVTDTFTPVASSRETRPTHWLLNRGNPRTEVSSPQPFSPSDLIEAVRQAVNHLEGAFAIAVISADYPDELIVVRQQAPLVIGFGQGEFFCASDTPAIVAYTRAVLPLENGEIARLTPLGVEIYNFAGNRLKKQPRMLNLNPTMVEKQGFKHFMLKEIHEQPGVVRASLEAYFNNLGDSNQSPINLGLPESLYADLEQIHIVACGTSWHAALVGKHLIEQLAGISTQVHYASEYRYAPSPLTANTLIIGVTQSGETADTLAALAMEKERRQGKESKYQARLLGITNRPESSLGHMVPHIISTLAGIEIGVAATKTFIAQLMAFYALALDLAYRRQTVSLEKLAEIINGLRQIPKEIEATLESQESLTEQLAHEFAETQDFIFLGRGINFPIALEGALKLKEISYIHAEGYPAGEMKHGPIALLDAKVPVVAIAIPGSVYEKVISNAQEAKARDSRLIGITPVNDGEAAEIFNDLLPVSHVDELLSPILAVVPLQLLAYHIAARRGLDVDQPRNLAKSVTVE</sequence>
<feature type="domain" description="SIS" evidence="10">
    <location>
        <begin position="510"/>
        <end position="651"/>
    </location>
</feature>
<dbReference type="SUPFAM" id="SSF56235">
    <property type="entry name" value="N-terminal nucleophile aminohydrolases (Ntn hydrolases)"/>
    <property type="match status" value="1"/>
</dbReference>
<dbReference type="GO" id="GO:0006002">
    <property type="term" value="P:fructose 6-phosphate metabolic process"/>
    <property type="evidence" value="ECO:0007669"/>
    <property type="project" value="TreeGrafter"/>
</dbReference>
<comment type="catalytic activity">
    <reaction evidence="1 8">
        <text>D-fructose 6-phosphate + L-glutamine = D-glucosamine 6-phosphate + L-glutamate</text>
        <dbReference type="Rhea" id="RHEA:13237"/>
        <dbReference type="ChEBI" id="CHEBI:29985"/>
        <dbReference type="ChEBI" id="CHEBI:58359"/>
        <dbReference type="ChEBI" id="CHEBI:58725"/>
        <dbReference type="ChEBI" id="CHEBI:61527"/>
        <dbReference type="EC" id="2.6.1.16"/>
    </reaction>
</comment>
<evidence type="ECO:0000256" key="4">
    <source>
        <dbReference type="ARBA" id="ARBA00022576"/>
    </source>
</evidence>
<dbReference type="PROSITE" id="PS51464">
    <property type="entry name" value="SIS"/>
    <property type="match status" value="2"/>
</dbReference>
<dbReference type="InterPro" id="IPR029055">
    <property type="entry name" value="Ntn_hydrolases_N"/>
</dbReference>
<comment type="subunit">
    <text evidence="8">Homodimer.</text>
</comment>
<comment type="function">
    <text evidence="8">Catalyzes the first step in hexosamine metabolism, converting fructose-6P into glucosamine-6P using glutamine as a nitrogen source.</text>
</comment>
<organism evidence="11 12">
    <name type="scientific">Nostoc minutum NIES-26</name>
    <dbReference type="NCBI Taxonomy" id="1844469"/>
    <lineage>
        <taxon>Bacteria</taxon>
        <taxon>Bacillati</taxon>
        <taxon>Cyanobacteriota</taxon>
        <taxon>Cyanophyceae</taxon>
        <taxon>Nostocales</taxon>
        <taxon>Nostocaceae</taxon>
        <taxon>Nostoc</taxon>
    </lineage>
</organism>
<evidence type="ECO:0000256" key="7">
    <source>
        <dbReference type="ARBA" id="ARBA00022962"/>
    </source>
</evidence>
<feature type="domain" description="Glutamine amidotransferase type-2" evidence="9">
    <location>
        <begin position="2"/>
        <end position="259"/>
    </location>
</feature>
<dbReference type="HAMAP" id="MF_00164">
    <property type="entry name" value="GlmS"/>
    <property type="match status" value="1"/>
</dbReference>
<keyword evidence="4 8" id="KW-0032">Aminotransferase</keyword>
<evidence type="ECO:0000313" key="11">
    <source>
        <dbReference type="EMBL" id="RCJ39176.1"/>
    </source>
</evidence>
<dbReference type="Gene3D" id="3.40.50.10490">
    <property type="entry name" value="Glucose-6-phosphate isomerase like protein, domain 1"/>
    <property type="match status" value="2"/>
</dbReference>
<dbReference type="Pfam" id="PF01380">
    <property type="entry name" value="SIS"/>
    <property type="match status" value="2"/>
</dbReference>
<dbReference type="Proteomes" id="UP000252107">
    <property type="component" value="Unassembled WGS sequence"/>
</dbReference>
<evidence type="ECO:0000256" key="2">
    <source>
        <dbReference type="ARBA" id="ARBA00012916"/>
    </source>
</evidence>